<comment type="caution">
    <text evidence="8">The sequence shown here is derived from an EMBL/GenBank/DDBJ whole genome shotgun (WGS) entry which is preliminary data.</text>
</comment>
<evidence type="ECO:0000313" key="9">
    <source>
        <dbReference type="Proteomes" id="UP000661006"/>
    </source>
</evidence>
<comment type="similarity">
    <text evidence="2">Belongs to the CpxP/Spy family.</text>
</comment>
<proteinExistence type="inferred from homology"/>
<reference evidence="8" key="1">
    <citation type="submission" date="2020-04" db="EMBL/GenBank/DDBJ databases">
        <authorList>
            <person name="Sombolestani A."/>
        </authorList>
    </citation>
    <scope>NUCLEOTIDE SEQUENCE</scope>
    <source>
        <strain evidence="8">R71697</strain>
    </source>
</reference>
<evidence type="ECO:0000256" key="1">
    <source>
        <dbReference type="ARBA" id="ARBA00004418"/>
    </source>
</evidence>
<dbReference type="InterPro" id="IPR012899">
    <property type="entry name" value="LTXXQ"/>
</dbReference>
<name>A0A9Q2FKB7_GLUJA</name>
<keyword evidence="3 7" id="KW-0732">Signal</keyword>
<sequence>MTSMTAFRLFAFLPVAASVGLLAAPLLAQAHPGQSAPSRAGLHGDHGPGDMPPPFPPGITLTDAQKAQVHTIFKQAHEDMKAQHEKLKALRDKIRTELSAEGDLNRSLLADLTRQESELHMLEAQARLATQEKLHDVLTPEQRRQANATMEKIRSLHEQLDAIMGHLPEDGPPPAP</sequence>
<feature type="chain" id="PRO_5040280193" evidence="7">
    <location>
        <begin position="31"/>
        <end position="176"/>
    </location>
</feature>
<accession>A0A9Q2FKB7</accession>
<evidence type="ECO:0000256" key="3">
    <source>
        <dbReference type="ARBA" id="ARBA00022729"/>
    </source>
</evidence>
<feature type="signal peptide" evidence="7">
    <location>
        <begin position="1"/>
        <end position="30"/>
    </location>
</feature>
<dbReference type="EMBL" id="JABCQN010000003">
    <property type="protein sequence ID" value="MBF0870504.1"/>
    <property type="molecule type" value="Genomic_DNA"/>
</dbReference>
<organism evidence="8 9">
    <name type="scientific">Gluconobacter japonicus</name>
    <dbReference type="NCBI Taxonomy" id="376620"/>
    <lineage>
        <taxon>Bacteria</taxon>
        <taxon>Pseudomonadati</taxon>
        <taxon>Pseudomonadota</taxon>
        <taxon>Alphaproteobacteria</taxon>
        <taxon>Acetobacterales</taxon>
        <taxon>Acetobacteraceae</taxon>
        <taxon>Gluconobacter</taxon>
    </lineage>
</organism>
<dbReference type="CDD" id="cd09916">
    <property type="entry name" value="CpxP_like"/>
    <property type="match status" value="1"/>
</dbReference>
<protein>
    <submittedName>
        <fullName evidence="8">Spy/CpxP family protein refolding chaperone</fullName>
    </submittedName>
</protein>
<evidence type="ECO:0000256" key="6">
    <source>
        <dbReference type="SAM" id="MobiDB-lite"/>
    </source>
</evidence>
<evidence type="ECO:0000256" key="4">
    <source>
        <dbReference type="ARBA" id="ARBA00022764"/>
    </source>
</evidence>
<dbReference type="PANTHER" id="PTHR38102:SF1">
    <property type="entry name" value="PERIPLASMIC CHAPERONE SPY"/>
    <property type="match status" value="1"/>
</dbReference>
<evidence type="ECO:0000256" key="2">
    <source>
        <dbReference type="ARBA" id="ARBA00008441"/>
    </source>
</evidence>
<dbReference type="GO" id="GO:0030288">
    <property type="term" value="C:outer membrane-bounded periplasmic space"/>
    <property type="evidence" value="ECO:0007669"/>
    <property type="project" value="TreeGrafter"/>
</dbReference>
<evidence type="ECO:0000256" key="5">
    <source>
        <dbReference type="SAM" id="Coils"/>
    </source>
</evidence>
<evidence type="ECO:0000313" key="8">
    <source>
        <dbReference type="EMBL" id="MBF0870504.1"/>
    </source>
</evidence>
<dbReference type="Proteomes" id="UP000661006">
    <property type="component" value="Unassembled WGS sequence"/>
</dbReference>
<keyword evidence="4" id="KW-0574">Periplasm</keyword>
<feature type="region of interest" description="Disordered" evidence="6">
    <location>
        <begin position="32"/>
        <end position="58"/>
    </location>
</feature>
<dbReference type="PANTHER" id="PTHR38102">
    <property type="entry name" value="PERIPLASMIC CHAPERONE SPY"/>
    <property type="match status" value="1"/>
</dbReference>
<reference evidence="8" key="2">
    <citation type="submission" date="2020-11" db="EMBL/GenBank/DDBJ databases">
        <title>Description of novel Gluconobacter species.</title>
        <authorList>
            <person name="Cleenwerck I."/>
            <person name="Cnockaert M."/>
            <person name="Borremans W."/>
            <person name="Wieme A.D."/>
            <person name="De Vuyst L."/>
            <person name="Vandamme P."/>
        </authorList>
    </citation>
    <scope>NUCLEOTIDE SEQUENCE</scope>
    <source>
        <strain evidence="8">R71697</strain>
    </source>
</reference>
<feature type="coiled-coil region" evidence="5">
    <location>
        <begin position="73"/>
        <end position="132"/>
    </location>
</feature>
<keyword evidence="5" id="KW-0175">Coiled coil</keyword>
<dbReference type="Gene3D" id="1.20.120.1490">
    <property type="match status" value="1"/>
</dbReference>
<comment type="subcellular location">
    <subcellularLocation>
        <location evidence="1">Periplasm</location>
    </subcellularLocation>
</comment>
<dbReference type="InterPro" id="IPR052211">
    <property type="entry name" value="Cpx_auxiliary_protein"/>
</dbReference>
<dbReference type="AlphaFoldDB" id="A0A9Q2FKB7"/>
<dbReference type="Pfam" id="PF07813">
    <property type="entry name" value="LTXXQ"/>
    <property type="match status" value="1"/>
</dbReference>
<evidence type="ECO:0000256" key="7">
    <source>
        <dbReference type="SAM" id="SignalP"/>
    </source>
</evidence>
<dbReference type="GO" id="GO:0051082">
    <property type="term" value="F:unfolded protein binding"/>
    <property type="evidence" value="ECO:0007669"/>
    <property type="project" value="TreeGrafter"/>
</dbReference>
<gene>
    <name evidence="8" type="ORF">HKD32_06495</name>
</gene>